<evidence type="ECO:0000313" key="3">
    <source>
        <dbReference type="Proteomes" id="UP001301769"/>
    </source>
</evidence>
<comment type="caution">
    <text evidence="2">The sequence shown here is derived from an EMBL/GenBank/DDBJ whole genome shotgun (WGS) entry which is preliminary data.</text>
</comment>
<feature type="region of interest" description="Disordered" evidence="1">
    <location>
        <begin position="222"/>
        <end position="257"/>
    </location>
</feature>
<feature type="region of interest" description="Disordered" evidence="1">
    <location>
        <begin position="84"/>
        <end position="134"/>
    </location>
</feature>
<reference evidence="2" key="2">
    <citation type="submission" date="2023-05" db="EMBL/GenBank/DDBJ databases">
        <authorList>
            <consortium name="Lawrence Berkeley National Laboratory"/>
            <person name="Steindorff A."/>
            <person name="Hensen N."/>
            <person name="Bonometti L."/>
            <person name="Westerberg I."/>
            <person name="Brannstrom I.O."/>
            <person name="Guillou S."/>
            <person name="Cros-Aarteil S."/>
            <person name="Calhoun S."/>
            <person name="Haridas S."/>
            <person name="Kuo A."/>
            <person name="Mondo S."/>
            <person name="Pangilinan J."/>
            <person name="Riley R."/>
            <person name="Labutti K."/>
            <person name="Andreopoulos B."/>
            <person name="Lipzen A."/>
            <person name="Chen C."/>
            <person name="Yanf M."/>
            <person name="Daum C."/>
            <person name="Ng V."/>
            <person name="Clum A."/>
            <person name="Ohm R."/>
            <person name="Martin F."/>
            <person name="Silar P."/>
            <person name="Natvig D."/>
            <person name="Lalanne C."/>
            <person name="Gautier V."/>
            <person name="Ament-Velasquez S.L."/>
            <person name="Kruys A."/>
            <person name="Hutchinson M.I."/>
            <person name="Powell A.J."/>
            <person name="Barry K."/>
            <person name="Miller A.N."/>
            <person name="Grigoriev I.V."/>
            <person name="Debuchy R."/>
            <person name="Gladieux P."/>
            <person name="Thoren M.H."/>
            <person name="Johannesson H."/>
        </authorList>
    </citation>
    <scope>NUCLEOTIDE SEQUENCE</scope>
    <source>
        <strain evidence="2">PSN293</strain>
    </source>
</reference>
<gene>
    <name evidence="2" type="ORF">QBC37DRAFT_397962</name>
</gene>
<evidence type="ECO:0000313" key="2">
    <source>
        <dbReference type="EMBL" id="KAK4216213.1"/>
    </source>
</evidence>
<keyword evidence="3" id="KW-1185">Reference proteome</keyword>
<dbReference type="AlphaFoldDB" id="A0AAN6YBG0"/>
<protein>
    <submittedName>
        <fullName evidence="2">Uncharacterized protein</fullName>
    </submittedName>
</protein>
<organism evidence="2 3">
    <name type="scientific">Rhypophila decipiens</name>
    <dbReference type="NCBI Taxonomy" id="261697"/>
    <lineage>
        <taxon>Eukaryota</taxon>
        <taxon>Fungi</taxon>
        <taxon>Dikarya</taxon>
        <taxon>Ascomycota</taxon>
        <taxon>Pezizomycotina</taxon>
        <taxon>Sordariomycetes</taxon>
        <taxon>Sordariomycetidae</taxon>
        <taxon>Sordariales</taxon>
        <taxon>Naviculisporaceae</taxon>
        <taxon>Rhypophila</taxon>
    </lineage>
</organism>
<reference evidence="2" key="1">
    <citation type="journal article" date="2023" name="Mol. Phylogenet. Evol.">
        <title>Genome-scale phylogeny and comparative genomics of the fungal order Sordariales.</title>
        <authorList>
            <person name="Hensen N."/>
            <person name="Bonometti L."/>
            <person name="Westerberg I."/>
            <person name="Brannstrom I.O."/>
            <person name="Guillou S."/>
            <person name="Cros-Aarteil S."/>
            <person name="Calhoun S."/>
            <person name="Haridas S."/>
            <person name="Kuo A."/>
            <person name="Mondo S."/>
            <person name="Pangilinan J."/>
            <person name="Riley R."/>
            <person name="LaButti K."/>
            <person name="Andreopoulos B."/>
            <person name="Lipzen A."/>
            <person name="Chen C."/>
            <person name="Yan M."/>
            <person name="Daum C."/>
            <person name="Ng V."/>
            <person name="Clum A."/>
            <person name="Steindorff A."/>
            <person name="Ohm R.A."/>
            <person name="Martin F."/>
            <person name="Silar P."/>
            <person name="Natvig D.O."/>
            <person name="Lalanne C."/>
            <person name="Gautier V."/>
            <person name="Ament-Velasquez S.L."/>
            <person name="Kruys A."/>
            <person name="Hutchinson M.I."/>
            <person name="Powell A.J."/>
            <person name="Barry K."/>
            <person name="Miller A.N."/>
            <person name="Grigoriev I.V."/>
            <person name="Debuchy R."/>
            <person name="Gladieux P."/>
            <person name="Hiltunen Thoren M."/>
            <person name="Johannesson H."/>
        </authorList>
    </citation>
    <scope>NUCLEOTIDE SEQUENCE</scope>
    <source>
        <strain evidence="2">PSN293</strain>
    </source>
</reference>
<feature type="compositionally biased region" description="Low complexity" evidence="1">
    <location>
        <begin position="240"/>
        <end position="257"/>
    </location>
</feature>
<accession>A0AAN6YBG0</accession>
<feature type="compositionally biased region" description="Basic and acidic residues" evidence="1">
    <location>
        <begin position="43"/>
        <end position="57"/>
    </location>
</feature>
<sequence length="289" mass="30255">MCNIISQVFTCCGHKQFQNIYQCDFNTSTMIASSCSSSFPRVLPDRLPPRQQEEYPLRRHHQTSKHEGKEGKDLAAIAGIMPAGSATTKTGTQRRVLQQNSSSSSSSSSSSESSPPASEAETQTGRPCPNLRRPSRPVGGFCGNCIRRRRLLRLHGGSGGSCLSVGGRLGLGDLPNLPRVVLDLPSSGAGSAAVAAFYSVSVINEDREGEFEVGRASVIREEGREGGTVRRKERERERGMGSVSSTTGSSEHASSGSSATLFMGASSAAVGGASGGQAVLHGQGIGIAI</sequence>
<name>A0AAN6YBG0_9PEZI</name>
<evidence type="ECO:0000256" key="1">
    <source>
        <dbReference type="SAM" id="MobiDB-lite"/>
    </source>
</evidence>
<proteinExistence type="predicted"/>
<dbReference type="Proteomes" id="UP001301769">
    <property type="component" value="Unassembled WGS sequence"/>
</dbReference>
<feature type="compositionally biased region" description="Polar residues" evidence="1">
    <location>
        <begin position="85"/>
        <end position="100"/>
    </location>
</feature>
<dbReference type="EMBL" id="MU858071">
    <property type="protein sequence ID" value="KAK4216213.1"/>
    <property type="molecule type" value="Genomic_DNA"/>
</dbReference>
<feature type="compositionally biased region" description="Basic and acidic residues" evidence="1">
    <location>
        <begin position="222"/>
        <end position="239"/>
    </location>
</feature>
<feature type="compositionally biased region" description="Low complexity" evidence="1">
    <location>
        <begin position="101"/>
        <end position="120"/>
    </location>
</feature>
<feature type="region of interest" description="Disordered" evidence="1">
    <location>
        <begin position="38"/>
        <end position="71"/>
    </location>
</feature>